<dbReference type="EMBL" id="BAAAJE010000018">
    <property type="protein sequence ID" value="GAA1153140.1"/>
    <property type="molecule type" value="Genomic_DNA"/>
</dbReference>
<evidence type="ECO:0000313" key="1">
    <source>
        <dbReference type="EMBL" id="GAA1153140.1"/>
    </source>
</evidence>
<protein>
    <submittedName>
        <fullName evidence="1">Uncharacterized protein</fullName>
    </submittedName>
</protein>
<accession>A0ABN1UJ08</accession>
<organism evidence="1 2">
    <name type="scientific">Nocardioides aquiterrae</name>
    <dbReference type="NCBI Taxonomy" id="203799"/>
    <lineage>
        <taxon>Bacteria</taxon>
        <taxon>Bacillati</taxon>
        <taxon>Actinomycetota</taxon>
        <taxon>Actinomycetes</taxon>
        <taxon>Propionibacteriales</taxon>
        <taxon>Nocardioidaceae</taxon>
        <taxon>Nocardioides</taxon>
    </lineage>
</organism>
<keyword evidence="2" id="KW-1185">Reference proteome</keyword>
<evidence type="ECO:0000313" key="2">
    <source>
        <dbReference type="Proteomes" id="UP001499979"/>
    </source>
</evidence>
<comment type="caution">
    <text evidence="1">The sequence shown here is derived from an EMBL/GenBank/DDBJ whole genome shotgun (WGS) entry which is preliminary data.</text>
</comment>
<reference evidence="1 2" key="1">
    <citation type="journal article" date="2019" name="Int. J. Syst. Evol. Microbiol.">
        <title>The Global Catalogue of Microorganisms (GCM) 10K type strain sequencing project: providing services to taxonomists for standard genome sequencing and annotation.</title>
        <authorList>
            <consortium name="The Broad Institute Genomics Platform"/>
            <consortium name="The Broad Institute Genome Sequencing Center for Infectious Disease"/>
            <person name="Wu L."/>
            <person name="Ma J."/>
        </authorList>
    </citation>
    <scope>NUCLEOTIDE SEQUENCE [LARGE SCALE GENOMIC DNA]</scope>
    <source>
        <strain evidence="1 2">JCM 11813</strain>
    </source>
</reference>
<proteinExistence type="predicted"/>
<sequence length="170" mass="18229">MSSIRVEALSSGPMDHTDASVTASAAARICAVAADTRCRGVAIAVMGLLKHPPPTVEVLRTPLSTGFWASSRKSEGKISAGFGWWFRGSLRSHLNHRARATGEPGACRNHALTVSVRCLSVATLTDREVLTVDRSASAVRGLDRLDHRQSRIPPGVRTFVPASRENTFLA</sequence>
<name>A0ABN1UJ08_9ACTN</name>
<gene>
    <name evidence="1" type="ORF">GCM10009606_34490</name>
</gene>
<dbReference type="Proteomes" id="UP001499979">
    <property type="component" value="Unassembled WGS sequence"/>
</dbReference>